<dbReference type="SUPFAM" id="SSF56784">
    <property type="entry name" value="HAD-like"/>
    <property type="match status" value="1"/>
</dbReference>
<dbReference type="InterPro" id="IPR041492">
    <property type="entry name" value="HAD_2"/>
</dbReference>
<keyword evidence="2" id="KW-1185">Reference proteome</keyword>
<dbReference type="Gene3D" id="1.10.150.240">
    <property type="entry name" value="Putative phosphatase, domain 2"/>
    <property type="match status" value="1"/>
</dbReference>
<comment type="caution">
    <text evidence="1">The sequence shown here is derived from an EMBL/GenBank/DDBJ whole genome shotgun (WGS) entry which is preliminary data.</text>
</comment>
<dbReference type="EMBL" id="JAUSUY010000001">
    <property type="protein sequence ID" value="MDT3424832.1"/>
    <property type="molecule type" value="Genomic_DNA"/>
</dbReference>
<accession>A0ABU3H468</accession>
<dbReference type="Pfam" id="PF13419">
    <property type="entry name" value="HAD_2"/>
    <property type="match status" value="1"/>
</dbReference>
<dbReference type="RefSeq" id="WP_156940277.1">
    <property type="nucleotide sequence ID" value="NZ_JAUSUY010000001.1"/>
</dbReference>
<dbReference type="InterPro" id="IPR036412">
    <property type="entry name" value="HAD-like_sf"/>
</dbReference>
<evidence type="ECO:0000313" key="2">
    <source>
        <dbReference type="Proteomes" id="UP001248709"/>
    </source>
</evidence>
<gene>
    <name evidence="1" type="ORF">J2Z22_000344</name>
</gene>
<organism evidence="1 2">
    <name type="scientific">Paenibacillus forsythiae</name>
    <dbReference type="NCBI Taxonomy" id="365616"/>
    <lineage>
        <taxon>Bacteria</taxon>
        <taxon>Bacillati</taxon>
        <taxon>Bacillota</taxon>
        <taxon>Bacilli</taxon>
        <taxon>Bacillales</taxon>
        <taxon>Paenibacillaceae</taxon>
        <taxon>Paenibacillus</taxon>
    </lineage>
</organism>
<reference evidence="1 2" key="1">
    <citation type="submission" date="2023-07" db="EMBL/GenBank/DDBJ databases">
        <title>Genomic Encyclopedia of Type Strains, Phase IV (KMG-IV): sequencing the most valuable type-strain genomes for metagenomic binning, comparative biology and taxonomic classification.</title>
        <authorList>
            <person name="Goeker M."/>
        </authorList>
    </citation>
    <scope>NUCLEOTIDE SEQUENCE [LARGE SCALE GENOMIC DNA]</scope>
    <source>
        <strain evidence="1 2">T98</strain>
    </source>
</reference>
<evidence type="ECO:0000313" key="1">
    <source>
        <dbReference type="EMBL" id="MDT3424832.1"/>
    </source>
</evidence>
<protein>
    <submittedName>
        <fullName evidence="1">Beta-phosphoglucomutase-like phosphatase (HAD superfamily)</fullName>
    </submittedName>
</protein>
<dbReference type="InterPro" id="IPR023198">
    <property type="entry name" value="PGP-like_dom2"/>
</dbReference>
<dbReference type="Proteomes" id="UP001248709">
    <property type="component" value="Unassembled WGS sequence"/>
</dbReference>
<proteinExistence type="predicted"/>
<name>A0ABU3H468_9BACL</name>
<sequence>MYNSIIFDIDGTLIDTEEAVIKDCKRCLKLTTAECLSNKEAAYE</sequence>